<evidence type="ECO:0000313" key="1">
    <source>
        <dbReference type="EMBL" id="OGG57855.1"/>
    </source>
</evidence>
<organism evidence="1 2">
    <name type="scientific">Candidatus Kaiserbacteria bacterium RIFCSPHIGHO2_01_FULL_55_17</name>
    <dbReference type="NCBI Taxonomy" id="1798484"/>
    <lineage>
        <taxon>Bacteria</taxon>
        <taxon>Candidatus Kaiseribacteriota</taxon>
    </lineage>
</organism>
<dbReference type="Proteomes" id="UP000177958">
    <property type="component" value="Unassembled WGS sequence"/>
</dbReference>
<gene>
    <name evidence="1" type="ORF">A2853_01845</name>
</gene>
<dbReference type="EMBL" id="MFKX01000009">
    <property type="protein sequence ID" value="OGG57855.1"/>
    <property type="molecule type" value="Genomic_DNA"/>
</dbReference>
<sequence length="122" mass="13857">MQEQPHDELTQLNQRLAAARGRTIKSVVERLGIDDDVTVHRLFARAIINLDNAIQKIREEGGDLDGSKPAIVDPLIHHLTEVSTHPYLTEPNILPDEARAIVRLMLRRAEITRNNVIPFKKK</sequence>
<protein>
    <submittedName>
        <fullName evidence="1">Uncharacterized protein</fullName>
    </submittedName>
</protein>
<name>A0A1F6D905_9BACT</name>
<reference evidence="1 2" key="1">
    <citation type="journal article" date="2016" name="Nat. Commun.">
        <title>Thousands of microbial genomes shed light on interconnected biogeochemical processes in an aquifer system.</title>
        <authorList>
            <person name="Anantharaman K."/>
            <person name="Brown C.T."/>
            <person name="Hug L.A."/>
            <person name="Sharon I."/>
            <person name="Castelle C.J."/>
            <person name="Probst A.J."/>
            <person name="Thomas B.C."/>
            <person name="Singh A."/>
            <person name="Wilkins M.J."/>
            <person name="Karaoz U."/>
            <person name="Brodie E.L."/>
            <person name="Williams K.H."/>
            <person name="Hubbard S.S."/>
            <person name="Banfield J.F."/>
        </authorList>
    </citation>
    <scope>NUCLEOTIDE SEQUENCE [LARGE SCALE GENOMIC DNA]</scope>
</reference>
<comment type="caution">
    <text evidence="1">The sequence shown here is derived from an EMBL/GenBank/DDBJ whole genome shotgun (WGS) entry which is preliminary data.</text>
</comment>
<accession>A0A1F6D905</accession>
<dbReference type="AlphaFoldDB" id="A0A1F6D905"/>
<proteinExistence type="predicted"/>
<evidence type="ECO:0000313" key="2">
    <source>
        <dbReference type="Proteomes" id="UP000177958"/>
    </source>
</evidence>